<evidence type="ECO:0000256" key="1">
    <source>
        <dbReference type="SAM" id="MobiDB-lite"/>
    </source>
</evidence>
<evidence type="ECO:0000256" key="2">
    <source>
        <dbReference type="SAM" id="SignalP"/>
    </source>
</evidence>
<dbReference type="OrthoDB" id="2758303at2759"/>
<feature type="signal peptide" evidence="2">
    <location>
        <begin position="1"/>
        <end position="22"/>
    </location>
</feature>
<accession>A0A8E2J7J1</accession>
<dbReference type="EMBL" id="KV722330">
    <property type="protein sequence ID" value="OCH96666.1"/>
    <property type="molecule type" value="Genomic_DNA"/>
</dbReference>
<dbReference type="Proteomes" id="UP000250043">
    <property type="component" value="Unassembled WGS sequence"/>
</dbReference>
<name>A0A8E2J7J1_9APHY</name>
<evidence type="ECO:0000313" key="4">
    <source>
        <dbReference type="Proteomes" id="UP000250043"/>
    </source>
</evidence>
<feature type="compositionally biased region" description="Polar residues" evidence="1">
    <location>
        <begin position="79"/>
        <end position="88"/>
    </location>
</feature>
<feature type="compositionally biased region" description="Gly residues" evidence="1">
    <location>
        <begin position="150"/>
        <end position="160"/>
    </location>
</feature>
<gene>
    <name evidence="3" type="ORF">OBBRIDRAFT_830069</name>
</gene>
<keyword evidence="4" id="KW-1185">Reference proteome</keyword>
<dbReference type="AlphaFoldDB" id="A0A8E2J7J1"/>
<reference evidence="3 4" key="1">
    <citation type="submission" date="2016-07" db="EMBL/GenBank/DDBJ databases">
        <title>Draft genome of the white-rot fungus Obba rivulosa 3A-2.</title>
        <authorList>
            <consortium name="DOE Joint Genome Institute"/>
            <person name="Miettinen O."/>
            <person name="Riley R."/>
            <person name="Acob R."/>
            <person name="Barry K."/>
            <person name="Cullen D."/>
            <person name="De Vries R."/>
            <person name="Hainaut M."/>
            <person name="Hatakka A."/>
            <person name="Henrissat B."/>
            <person name="Hilden K."/>
            <person name="Kuo R."/>
            <person name="Labutti K."/>
            <person name="Lipzen A."/>
            <person name="Makela M.R."/>
            <person name="Sandor L."/>
            <person name="Spatafora J.W."/>
            <person name="Grigoriev I.V."/>
            <person name="Hibbett D.S."/>
        </authorList>
    </citation>
    <scope>NUCLEOTIDE SEQUENCE [LARGE SCALE GENOMIC DNA]</scope>
    <source>
        <strain evidence="3 4">3A-2</strain>
    </source>
</reference>
<keyword evidence="2" id="KW-0732">Signal</keyword>
<sequence length="239" mass="23565">MRCTVLASLFAATMIGTELACAVPAPSPLNGGLARRAPQVGVDTITSLFGPPPTNTNNFANNEAALRKYTDGQARAMQVAQQSAGSQTKTRRAQDSGTAGGNAYTGSTDSVSGGSVANVASDDATITNNGDSNQGGSAGTTESGIATAGNGDGLGPGGNAYSGSSGNARGGTVLNKAGVVDNEGTGSNLAGNGGTSITGEAFGGNSGSGFDNFDDNDNSDFLARINGLEEVNEQDVVDD</sequence>
<proteinExistence type="predicted"/>
<evidence type="ECO:0000313" key="3">
    <source>
        <dbReference type="EMBL" id="OCH96666.1"/>
    </source>
</evidence>
<feature type="compositionally biased region" description="Polar residues" evidence="1">
    <location>
        <begin position="124"/>
        <end position="144"/>
    </location>
</feature>
<feature type="chain" id="PRO_5034850716" evidence="2">
    <location>
        <begin position="23"/>
        <end position="239"/>
    </location>
</feature>
<protein>
    <submittedName>
        <fullName evidence="3">Uncharacterized protein</fullName>
    </submittedName>
</protein>
<feature type="region of interest" description="Disordered" evidence="1">
    <location>
        <begin position="74"/>
        <end position="166"/>
    </location>
</feature>
<organism evidence="3 4">
    <name type="scientific">Obba rivulosa</name>
    <dbReference type="NCBI Taxonomy" id="1052685"/>
    <lineage>
        <taxon>Eukaryota</taxon>
        <taxon>Fungi</taxon>
        <taxon>Dikarya</taxon>
        <taxon>Basidiomycota</taxon>
        <taxon>Agaricomycotina</taxon>
        <taxon>Agaricomycetes</taxon>
        <taxon>Polyporales</taxon>
        <taxon>Gelatoporiaceae</taxon>
        <taxon>Obba</taxon>
    </lineage>
</organism>
<feature type="compositionally biased region" description="Low complexity" evidence="1">
    <location>
        <begin position="105"/>
        <end position="121"/>
    </location>
</feature>